<accession>A0AAF0THN6</accession>
<proteinExistence type="predicted"/>
<organism evidence="1 2">
    <name type="scientific">Solanum verrucosum</name>
    <dbReference type="NCBI Taxonomy" id="315347"/>
    <lineage>
        <taxon>Eukaryota</taxon>
        <taxon>Viridiplantae</taxon>
        <taxon>Streptophyta</taxon>
        <taxon>Embryophyta</taxon>
        <taxon>Tracheophyta</taxon>
        <taxon>Spermatophyta</taxon>
        <taxon>Magnoliopsida</taxon>
        <taxon>eudicotyledons</taxon>
        <taxon>Gunneridae</taxon>
        <taxon>Pentapetalae</taxon>
        <taxon>asterids</taxon>
        <taxon>lamiids</taxon>
        <taxon>Solanales</taxon>
        <taxon>Solanaceae</taxon>
        <taxon>Solanoideae</taxon>
        <taxon>Solaneae</taxon>
        <taxon>Solanum</taxon>
    </lineage>
</organism>
<dbReference type="AlphaFoldDB" id="A0AAF0THN6"/>
<keyword evidence="2" id="KW-1185">Reference proteome</keyword>
<protein>
    <submittedName>
        <fullName evidence="1">Uncharacterized protein</fullName>
    </submittedName>
</protein>
<dbReference type="Proteomes" id="UP001234989">
    <property type="component" value="Chromosome 2"/>
</dbReference>
<gene>
    <name evidence="1" type="ORF">MTR67_006925</name>
</gene>
<name>A0AAF0THN6_SOLVR</name>
<evidence type="ECO:0000313" key="1">
    <source>
        <dbReference type="EMBL" id="WMV13540.1"/>
    </source>
</evidence>
<dbReference type="EMBL" id="CP133613">
    <property type="protein sequence ID" value="WMV13540.1"/>
    <property type="molecule type" value="Genomic_DNA"/>
</dbReference>
<sequence>MVLLRGTSCNAPTGPFFHRLDPFLQGTTHWNKRRSTTLQRLAKWTRRCSDLHFFVLLSFLFAT</sequence>
<reference evidence="1" key="1">
    <citation type="submission" date="2023-08" db="EMBL/GenBank/DDBJ databases">
        <title>A de novo genome assembly of Solanum verrucosum Schlechtendal, a Mexican diploid species geographically isolated from the other diploid A-genome species in potato relatives.</title>
        <authorList>
            <person name="Hosaka K."/>
        </authorList>
    </citation>
    <scope>NUCLEOTIDE SEQUENCE</scope>
    <source>
        <tissue evidence="1">Young leaves</tissue>
    </source>
</reference>
<evidence type="ECO:0000313" key="2">
    <source>
        <dbReference type="Proteomes" id="UP001234989"/>
    </source>
</evidence>